<dbReference type="InterPro" id="IPR013783">
    <property type="entry name" value="Ig-like_fold"/>
</dbReference>
<dbReference type="EMBL" id="JBHULB010000073">
    <property type="protein sequence ID" value="MFD2588173.1"/>
    <property type="molecule type" value="Genomic_DNA"/>
</dbReference>
<evidence type="ECO:0000313" key="4">
    <source>
        <dbReference type="Proteomes" id="UP001597526"/>
    </source>
</evidence>
<comment type="caution">
    <text evidence="3">The sequence shown here is derived from an EMBL/GenBank/DDBJ whole genome shotgun (WGS) entry which is preliminary data.</text>
</comment>
<proteinExistence type="predicted"/>
<organism evidence="3 4">
    <name type="scientific">Croceitalea marina</name>
    <dbReference type="NCBI Taxonomy" id="1775166"/>
    <lineage>
        <taxon>Bacteria</taxon>
        <taxon>Pseudomonadati</taxon>
        <taxon>Bacteroidota</taxon>
        <taxon>Flavobacteriia</taxon>
        <taxon>Flavobacteriales</taxon>
        <taxon>Flavobacteriaceae</taxon>
        <taxon>Croceitalea</taxon>
    </lineage>
</organism>
<evidence type="ECO:0000313" key="3">
    <source>
        <dbReference type="EMBL" id="MFD2588173.1"/>
    </source>
</evidence>
<reference evidence="4" key="1">
    <citation type="journal article" date="2019" name="Int. J. Syst. Evol. Microbiol.">
        <title>The Global Catalogue of Microorganisms (GCM) 10K type strain sequencing project: providing services to taxonomists for standard genome sequencing and annotation.</title>
        <authorList>
            <consortium name="The Broad Institute Genomics Platform"/>
            <consortium name="The Broad Institute Genome Sequencing Center for Infectious Disease"/>
            <person name="Wu L."/>
            <person name="Ma J."/>
        </authorList>
    </citation>
    <scope>NUCLEOTIDE SEQUENCE [LARGE SCALE GENOMIC DNA]</scope>
    <source>
        <strain evidence="4">KCTC 52368</strain>
    </source>
</reference>
<dbReference type="Proteomes" id="UP001597526">
    <property type="component" value="Unassembled WGS sequence"/>
</dbReference>
<dbReference type="InterPro" id="IPR057693">
    <property type="entry name" value="DUF7933"/>
</dbReference>
<feature type="compositionally biased region" description="Acidic residues" evidence="1">
    <location>
        <begin position="592"/>
        <end position="613"/>
    </location>
</feature>
<feature type="region of interest" description="Disordered" evidence="1">
    <location>
        <begin position="592"/>
        <end position="625"/>
    </location>
</feature>
<name>A0ABW5N1T2_9FLAO</name>
<evidence type="ECO:0000259" key="2">
    <source>
        <dbReference type="Pfam" id="PF25564"/>
    </source>
</evidence>
<keyword evidence="4" id="KW-1185">Reference proteome</keyword>
<dbReference type="RefSeq" id="WP_377767705.1">
    <property type="nucleotide sequence ID" value="NZ_JBHULB010000073.1"/>
</dbReference>
<sequence>MNSNEIKFRAPGASNYTTVNATAINTENASFAGWTSYLAFAEVTSFVQAGGAGDYFAADIALATGSNFTGPYGGWNMVVIYEDSAEKSRNIAIWDGFDFFGFGANDTFTVTGLLTPSSGTFDTHAAYFGFDGEAGSTGDFVSIEGTALTNALNPSDNTLNGTISEFGIDTGARNPNYAYSWGIDSDVFDASGLVANNATEMDVTLGSSSEGIWGGVFVTSNEIAFPTVANIEFSPTTVNLGEESAVTITVDNPSNGVSLTNFTLTNNLPSGMVVASSPDATSSCGGTILANPGASSFSVSGVSIPAGSTCTFTFDVVTNVSGSFINTISASDVSNDQNIPLSGSDSATLSVNSLPDSDNDGYDDTVDLDDDNDGILDTVECGYSILWVLNNTAGPIEQNVIDKLVAMGHSVTIVDDNVGDNADNYDVTFLHEDVLSGTAAANMINMTTTTKGVITSEQALHDEILGGPGGGNASSTFIDILNNTHPITENLTLGNYTIGDAGHHAGNLTTGTVLANHSNGNIAIAVWETGDAMETGNAPGRRAIVPHANDGAGLNAAGEDLLIKAILWTAGNTPLICDSDLDGTIDSLDADSDNDGCNDADEAYGDSNADGDDNGTYGAGTPTVNPDGTVVGASYQIPEDADANGIYDFQEAGSVPNITSQPSDTAVCPGCTTTLSVASIADTYQWQLFNGVTWDNLSDSGIYSGSSTNTLTIANATTSENDNRYRVILSNVDYVCDTETSDEAVLSVQVNSVITNRRITYRVKKN</sequence>
<protein>
    <recommendedName>
        <fullName evidence="2">DUF7933 domain-containing protein</fullName>
    </recommendedName>
</protein>
<dbReference type="Pfam" id="PF25564">
    <property type="entry name" value="DUF7933"/>
    <property type="match status" value="1"/>
</dbReference>
<evidence type="ECO:0000256" key="1">
    <source>
        <dbReference type="SAM" id="MobiDB-lite"/>
    </source>
</evidence>
<gene>
    <name evidence="3" type="ORF">ACFSQJ_14635</name>
</gene>
<feature type="domain" description="DUF7933" evidence="2">
    <location>
        <begin position="232"/>
        <end position="351"/>
    </location>
</feature>
<accession>A0ABW5N1T2</accession>
<dbReference type="Gene3D" id="2.60.40.10">
    <property type="entry name" value="Immunoglobulins"/>
    <property type="match status" value="1"/>
</dbReference>